<accession>A0ABU5Y9T1</accession>
<reference evidence="1 2" key="1">
    <citation type="submission" date="2023-12" db="EMBL/GenBank/DDBJ databases">
        <title>Genomic sequences of Capnocytophaga and Parvimonas strains.</title>
        <authorList>
            <person name="Watt R.M."/>
            <person name="Wang M."/>
            <person name="Yang T."/>
            <person name="Tong W.M."/>
        </authorList>
    </citation>
    <scope>NUCLEOTIDE SEQUENCE [LARGE SCALE GENOMIC DNA]</scope>
    <source>
        <strain evidence="1 2">CCUG 13156</strain>
    </source>
</reference>
<organism evidence="1 2">
    <name type="scientific">Capnocytophaga gingivalis</name>
    <dbReference type="NCBI Taxonomy" id="1017"/>
    <lineage>
        <taxon>Bacteria</taxon>
        <taxon>Pseudomonadati</taxon>
        <taxon>Bacteroidota</taxon>
        <taxon>Flavobacteriia</taxon>
        <taxon>Flavobacteriales</taxon>
        <taxon>Flavobacteriaceae</taxon>
        <taxon>Capnocytophaga</taxon>
    </lineage>
</organism>
<evidence type="ECO:0000313" key="2">
    <source>
        <dbReference type="Proteomes" id="UP001324270"/>
    </source>
</evidence>
<name>A0ABU5Y9T1_9FLAO</name>
<dbReference type="Proteomes" id="UP001324270">
    <property type="component" value="Unassembled WGS sequence"/>
</dbReference>
<gene>
    <name evidence="1" type="ORF">VJJ49_08330</name>
</gene>
<sequence length="238" mass="28468">MKRLDFIKKIGVATVGLPLLSSFGLPKECLSVADQVEREKFDFELYKIVKSQKNEMYGLPNGNIIWAMEYDEQEKIYYKIELVNEYPYYTSYKEYYRNGYLKSSEKKVGDYVYIGQRLIYDKKGNLTIIDEDKKFGKIKIDYIMNFLQGKGIIDLKTGEGWYDKKNSYSSTYYLYFEEDKIGKYWIIIYLRYERLDPKNPKLKYKEEPAHISFTWLIDGETGAIYTENEIKEFKQRKK</sequence>
<dbReference type="EMBL" id="JAYKBV010000010">
    <property type="protein sequence ID" value="MEB3040693.1"/>
    <property type="molecule type" value="Genomic_DNA"/>
</dbReference>
<proteinExistence type="predicted"/>
<comment type="caution">
    <text evidence="1">The sequence shown here is derived from an EMBL/GenBank/DDBJ whole genome shotgun (WGS) entry which is preliminary data.</text>
</comment>
<evidence type="ECO:0000313" key="1">
    <source>
        <dbReference type="EMBL" id="MEB3040693.1"/>
    </source>
</evidence>
<evidence type="ECO:0008006" key="3">
    <source>
        <dbReference type="Google" id="ProtNLM"/>
    </source>
</evidence>
<dbReference type="RefSeq" id="WP_323979589.1">
    <property type="nucleotide sequence ID" value="NZ_JAYKBV010000010.1"/>
</dbReference>
<protein>
    <recommendedName>
        <fullName evidence="3">Lipoprotein</fullName>
    </recommendedName>
</protein>
<keyword evidence="2" id="KW-1185">Reference proteome</keyword>